<dbReference type="InterPro" id="IPR021327">
    <property type="entry name" value="DUF2934"/>
</dbReference>
<dbReference type="NCBIfam" id="TIGR01647">
    <property type="entry name" value="ATPase-IIIA_H"/>
    <property type="match status" value="1"/>
</dbReference>
<dbReference type="SFLD" id="SFLDG00002">
    <property type="entry name" value="C1.7:_P-type_atpase_like"/>
    <property type="match status" value="1"/>
</dbReference>
<feature type="transmembrane region" description="Helical" evidence="13">
    <location>
        <begin position="656"/>
        <end position="678"/>
    </location>
</feature>
<evidence type="ECO:0000256" key="5">
    <source>
        <dbReference type="ARBA" id="ARBA00022723"/>
    </source>
</evidence>
<comment type="caution">
    <text evidence="15">The sequence shown here is derived from an EMBL/GenBank/DDBJ whole genome shotgun (WGS) entry which is preliminary data.</text>
</comment>
<comment type="similarity">
    <text evidence="2">Belongs to the cation transport ATPase (P-type) (TC 3.A.3) family. Type IIIA subfamily.</text>
</comment>
<keyword evidence="10 13" id="KW-1133">Transmembrane helix</keyword>
<feature type="transmembrane region" description="Helical" evidence="13">
    <location>
        <begin position="690"/>
        <end position="711"/>
    </location>
</feature>
<feature type="transmembrane region" description="Helical" evidence="13">
    <location>
        <begin position="754"/>
        <end position="777"/>
    </location>
</feature>
<dbReference type="PRINTS" id="PR00119">
    <property type="entry name" value="CATATPASE"/>
</dbReference>
<dbReference type="Pfam" id="PF00702">
    <property type="entry name" value="Hydrolase"/>
    <property type="match status" value="1"/>
</dbReference>
<keyword evidence="9" id="KW-1278">Translocase</keyword>
<evidence type="ECO:0000256" key="11">
    <source>
        <dbReference type="ARBA" id="ARBA00023136"/>
    </source>
</evidence>
<dbReference type="AlphaFoldDB" id="A0AA43Q4J0"/>
<evidence type="ECO:0000259" key="14">
    <source>
        <dbReference type="SMART" id="SM00831"/>
    </source>
</evidence>
<dbReference type="Gene3D" id="3.40.1110.10">
    <property type="entry name" value="Calcium-transporting ATPase, cytoplasmic domain N"/>
    <property type="match status" value="1"/>
</dbReference>
<dbReference type="GO" id="GO:0016020">
    <property type="term" value="C:membrane"/>
    <property type="evidence" value="ECO:0007669"/>
    <property type="project" value="UniProtKB-SubCell"/>
</dbReference>
<protein>
    <submittedName>
        <fullName evidence="15">Plasma-membrane proton-efflux P-type ATPase</fullName>
    </submittedName>
</protein>
<feature type="region of interest" description="Disordered" evidence="12">
    <location>
        <begin position="846"/>
        <end position="866"/>
    </location>
</feature>
<dbReference type="Gene3D" id="2.70.150.10">
    <property type="entry name" value="Calcium-transporting ATPase, cytoplasmic transduction domain A"/>
    <property type="match status" value="1"/>
</dbReference>
<evidence type="ECO:0000313" key="15">
    <source>
        <dbReference type="EMBL" id="MDI1230297.1"/>
    </source>
</evidence>
<evidence type="ECO:0000256" key="9">
    <source>
        <dbReference type="ARBA" id="ARBA00022967"/>
    </source>
</evidence>
<dbReference type="SFLD" id="SFLDF00027">
    <property type="entry name" value="p-type_atpase"/>
    <property type="match status" value="1"/>
</dbReference>
<feature type="transmembrane region" description="Helical" evidence="13">
    <location>
        <begin position="783"/>
        <end position="799"/>
    </location>
</feature>
<sequence>MKANTDQSKALEANDDLKSLPLPELEKKLESSPDGLSQAEAEKRLSHYGPNEIEEKKTNAFLKFLSYFWGPIPWMIEVAVILSALARHWPDFGIILTLLLANAVVGFWEEHQAGNAIAALKAKLANKTQVKRDGKWVNPEARDLVPGDVIHLRLGDIVPADARLLDGDPVEVDQSALTGESLPATRKPCEAVFSGSIIRTGEIDALVYATGKNTYFGKTAQLVQGAQTASHFQRAVLKIGNYLIILALTLVTVIIFVALFRGDPILATLQFALVLTVAAIPVAMPTVLSVTMAVGARLLAKKEAIVTRLAAIEELAGVDILCADKTGTLTQNKLTLGDPFSVNGIPADQIILNAALASRADNQDIIDLAVLGGLSNDQALQGYQVLHFQPFDPVHKRTEATVKGADGNEFKVTKGAPQVILSLSANNEQVKADVEKAINEFAARGFRSLGVARADQQGQWQFLGVLPLFDPPRDEAKATIATAREMGVKVKMVTGDALAIAKETAIKLDMGPNILDAGGFGDTKHHETAQLAESIEKADGFAQVFPEHKFHIIDVLQKRGHIVGMTGDGVNDAPALKKADCGIAVSGATDAARAAADIVLMTTGLSVIIDAIKESRKIFQRMNSYAIYRIAETLRVLLFMTLAILIFNFYPLTAVMIVMLALLNDGAILSIAYDNVHYKDKPEAWNMHRVLGVSTVLGVIGVVSAFGLFYLGERVFHLDRAHIQTLMYLKLSVAGHLTIFLTRTRGPFWSIRPAPILWMAVLGTQIVATLLAVYGVFMTPLGWGWAAFVWGYALVWFLINDRMKLLAYRVFDPTAEPLLSKKPADMTPQIAKRAYQLYEQGGRQDGRAVQDWEKAEREIRKDEPRK</sequence>
<dbReference type="GO" id="GO:0120029">
    <property type="term" value="P:proton export across plasma membrane"/>
    <property type="evidence" value="ECO:0007669"/>
    <property type="project" value="InterPro"/>
</dbReference>
<evidence type="ECO:0000256" key="8">
    <source>
        <dbReference type="ARBA" id="ARBA00022842"/>
    </source>
</evidence>
<dbReference type="Gene3D" id="3.40.50.1000">
    <property type="entry name" value="HAD superfamily/HAD-like"/>
    <property type="match status" value="1"/>
</dbReference>
<name>A0AA43Q4J0_9GAMM</name>
<dbReference type="FunFam" id="3.40.1110.10:FF:000005">
    <property type="entry name" value="Plasma membrane ATPase"/>
    <property type="match status" value="1"/>
</dbReference>
<dbReference type="SUPFAM" id="SSF81665">
    <property type="entry name" value="Calcium ATPase, transmembrane domain M"/>
    <property type="match status" value="1"/>
</dbReference>
<dbReference type="InterPro" id="IPR008250">
    <property type="entry name" value="ATPase_P-typ_transduc_dom_A_sf"/>
</dbReference>
<dbReference type="Pfam" id="PF00690">
    <property type="entry name" value="Cation_ATPase_N"/>
    <property type="match status" value="1"/>
</dbReference>
<dbReference type="Gene3D" id="1.20.1110.10">
    <property type="entry name" value="Calcium-transporting ATPase, transmembrane domain"/>
    <property type="match status" value="1"/>
</dbReference>
<keyword evidence="11 13" id="KW-0472">Membrane</keyword>
<dbReference type="PROSITE" id="PS00154">
    <property type="entry name" value="ATPASE_E1_E2"/>
    <property type="match status" value="1"/>
</dbReference>
<dbReference type="Pfam" id="PF00122">
    <property type="entry name" value="E1-E2_ATPase"/>
    <property type="match status" value="1"/>
</dbReference>
<dbReference type="InterPro" id="IPR036412">
    <property type="entry name" value="HAD-like_sf"/>
</dbReference>
<gene>
    <name evidence="15" type="ORF">PSU93_03995</name>
</gene>
<evidence type="ECO:0000256" key="10">
    <source>
        <dbReference type="ARBA" id="ARBA00022989"/>
    </source>
</evidence>
<dbReference type="SUPFAM" id="SSF81653">
    <property type="entry name" value="Calcium ATPase, transduction domain A"/>
    <property type="match status" value="1"/>
</dbReference>
<dbReference type="GO" id="GO:0016887">
    <property type="term" value="F:ATP hydrolysis activity"/>
    <property type="evidence" value="ECO:0007669"/>
    <property type="project" value="InterPro"/>
</dbReference>
<feature type="transmembrane region" description="Helical" evidence="13">
    <location>
        <begin position="92"/>
        <end position="108"/>
    </location>
</feature>
<dbReference type="GO" id="GO:0008553">
    <property type="term" value="F:P-type proton-exporting transporter activity"/>
    <property type="evidence" value="ECO:0007669"/>
    <property type="project" value="InterPro"/>
</dbReference>
<evidence type="ECO:0000256" key="3">
    <source>
        <dbReference type="ARBA" id="ARBA00022553"/>
    </source>
</evidence>
<evidence type="ECO:0000256" key="6">
    <source>
        <dbReference type="ARBA" id="ARBA00022741"/>
    </source>
</evidence>
<evidence type="ECO:0000256" key="4">
    <source>
        <dbReference type="ARBA" id="ARBA00022692"/>
    </source>
</evidence>
<keyword evidence="16" id="KW-1185">Reference proteome</keyword>
<dbReference type="SFLD" id="SFLDS00003">
    <property type="entry name" value="Haloacid_Dehalogenase"/>
    <property type="match status" value="1"/>
</dbReference>
<keyword evidence="3" id="KW-0597">Phosphoprotein</keyword>
<evidence type="ECO:0000256" key="1">
    <source>
        <dbReference type="ARBA" id="ARBA00004141"/>
    </source>
</evidence>
<dbReference type="InterPro" id="IPR044492">
    <property type="entry name" value="P_typ_ATPase_HD_dom"/>
</dbReference>
<feature type="region of interest" description="Disordered" evidence="12">
    <location>
        <begin position="1"/>
        <end position="37"/>
    </location>
</feature>
<dbReference type="InterPro" id="IPR018303">
    <property type="entry name" value="ATPase_P-typ_P_site"/>
</dbReference>
<dbReference type="PANTHER" id="PTHR42861">
    <property type="entry name" value="CALCIUM-TRANSPORTING ATPASE"/>
    <property type="match status" value="1"/>
</dbReference>
<reference evidence="15" key="1">
    <citation type="submission" date="2023-01" db="EMBL/GenBank/DDBJ databases">
        <title>Biogeochemical cycle of methane in antarctic sediments.</title>
        <authorList>
            <person name="Roldan D.M."/>
            <person name="Menes R.J."/>
        </authorList>
    </citation>
    <scope>NUCLEOTIDE SEQUENCE [LARGE SCALE GENOMIC DNA]</scope>
    <source>
        <strain evidence="15">K-2018 MAG008</strain>
    </source>
</reference>
<keyword evidence="6" id="KW-0547">Nucleotide-binding</keyword>
<feature type="transmembrane region" description="Helical" evidence="13">
    <location>
        <begin position="626"/>
        <end position="650"/>
    </location>
</feature>
<dbReference type="FunFam" id="2.70.150.10:FF:000004">
    <property type="entry name" value="Plasma membrane ATPase"/>
    <property type="match status" value="1"/>
</dbReference>
<feature type="transmembrane region" description="Helical" evidence="13">
    <location>
        <begin position="64"/>
        <end position="86"/>
    </location>
</feature>
<feature type="domain" description="Cation-transporting P-type ATPase N-terminal" evidence="14">
    <location>
        <begin position="16"/>
        <end position="88"/>
    </location>
</feature>
<evidence type="ECO:0000256" key="2">
    <source>
        <dbReference type="ARBA" id="ARBA00008804"/>
    </source>
</evidence>
<dbReference type="Proteomes" id="UP001160519">
    <property type="component" value="Unassembled WGS sequence"/>
</dbReference>
<evidence type="ECO:0000313" key="16">
    <source>
        <dbReference type="Proteomes" id="UP001160519"/>
    </source>
</evidence>
<keyword evidence="4 13" id="KW-0812">Transmembrane</keyword>
<proteinExistence type="inferred from homology"/>
<evidence type="ECO:0000256" key="13">
    <source>
        <dbReference type="SAM" id="Phobius"/>
    </source>
</evidence>
<evidence type="ECO:0000256" key="12">
    <source>
        <dbReference type="SAM" id="MobiDB-lite"/>
    </source>
</evidence>
<comment type="subcellular location">
    <subcellularLocation>
        <location evidence="1">Membrane</location>
        <topology evidence="1">Multi-pass membrane protein</topology>
    </subcellularLocation>
</comment>
<dbReference type="InterPro" id="IPR059000">
    <property type="entry name" value="ATPase_P-type_domA"/>
</dbReference>
<dbReference type="InterPro" id="IPR001757">
    <property type="entry name" value="P_typ_ATPase"/>
</dbReference>
<accession>A0AA43Q4J0</accession>
<feature type="transmembrane region" description="Helical" evidence="13">
    <location>
        <begin position="272"/>
        <end position="299"/>
    </location>
</feature>
<dbReference type="InterPro" id="IPR023298">
    <property type="entry name" value="ATPase_P-typ_TM_dom_sf"/>
</dbReference>
<feature type="transmembrane region" description="Helical" evidence="13">
    <location>
        <begin position="723"/>
        <end position="742"/>
    </location>
</feature>
<keyword evidence="7" id="KW-0067">ATP-binding</keyword>
<dbReference type="InterPro" id="IPR006534">
    <property type="entry name" value="P-type_ATPase_IIIA"/>
</dbReference>
<keyword evidence="5" id="KW-0479">Metal-binding</keyword>
<dbReference type="EMBL" id="JAQSDF010000007">
    <property type="protein sequence ID" value="MDI1230297.1"/>
    <property type="molecule type" value="Genomic_DNA"/>
</dbReference>
<dbReference type="SUPFAM" id="SSF56784">
    <property type="entry name" value="HAD-like"/>
    <property type="match status" value="1"/>
</dbReference>
<dbReference type="InterPro" id="IPR023299">
    <property type="entry name" value="ATPase_P-typ_cyto_dom_N"/>
</dbReference>
<dbReference type="SMART" id="SM00831">
    <property type="entry name" value="Cation_ATPase_N"/>
    <property type="match status" value="1"/>
</dbReference>
<dbReference type="GO" id="GO:0046872">
    <property type="term" value="F:metal ion binding"/>
    <property type="evidence" value="ECO:0007669"/>
    <property type="project" value="UniProtKB-KW"/>
</dbReference>
<organism evidence="15 16">
    <name type="scientific">Candidatus Methylobacter titanis</name>
    <dbReference type="NCBI Taxonomy" id="3053457"/>
    <lineage>
        <taxon>Bacteria</taxon>
        <taxon>Pseudomonadati</taxon>
        <taxon>Pseudomonadota</taxon>
        <taxon>Gammaproteobacteria</taxon>
        <taxon>Methylococcales</taxon>
        <taxon>Methylococcaceae</taxon>
        <taxon>Methylobacter</taxon>
    </lineage>
</organism>
<dbReference type="NCBIfam" id="TIGR01494">
    <property type="entry name" value="ATPase_P-type"/>
    <property type="match status" value="2"/>
</dbReference>
<keyword evidence="8" id="KW-0460">Magnesium</keyword>
<dbReference type="Pfam" id="PF11154">
    <property type="entry name" value="DUF2934"/>
    <property type="match status" value="1"/>
</dbReference>
<evidence type="ECO:0000256" key="7">
    <source>
        <dbReference type="ARBA" id="ARBA00022840"/>
    </source>
</evidence>
<dbReference type="CDD" id="cd02076">
    <property type="entry name" value="P-type_ATPase_H"/>
    <property type="match status" value="1"/>
</dbReference>
<dbReference type="GO" id="GO:0005524">
    <property type="term" value="F:ATP binding"/>
    <property type="evidence" value="ECO:0007669"/>
    <property type="project" value="UniProtKB-KW"/>
</dbReference>
<feature type="transmembrane region" description="Helical" evidence="13">
    <location>
        <begin position="239"/>
        <end position="260"/>
    </location>
</feature>
<dbReference type="InterPro" id="IPR023214">
    <property type="entry name" value="HAD_sf"/>
</dbReference>
<dbReference type="PRINTS" id="PR00120">
    <property type="entry name" value="HATPASE"/>
</dbReference>
<dbReference type="InterPro" id="IPR004014">
    <property type="entry name" value="ATPase_P-typ_cation-transptr_N"/>
</dbReference>
<dbReference type="FunFam" id="3.40.50.1000:FF:000211">
    <property type="entry name" value="Plasma membrane ATPase"/>
    <property type="match status" value="1"/>
</dbReference>